<protein>
    <recommendedName>
        <fullName evidence="1">SAC3/GANP/THP3 conserved domain-containing protein</fullName>
    </recommendedName>
</protein>
<keyword evidence="3" id="KW-1185">Reference proteome</keyword>
<sequence length="336" mass="39152">MAPDSYVVGKCEEMCPAEEQKMRKREGLVHPLEKGKHMVKCFTRSAAGIKMANPLLIRTPQVLSSTANYLFNNIVCEENYKFIIIYEFIEDRIKSIKQDLFIQQIHGEQCITILEPLIRFYIYSAYRLGAEQKNFDSTLNHNQLLESLKWLLTEYDLIDYMSESRVEMESFYVLLNLGDPEALMRSLTLKPAVRQKLIQKCERLSLSWYLDNFIRIFKECHELPVLHSAILFTFQLPYIRRFALNVYNSAYSSKQLTVPLSVLQQQLLFNNEQELINECNILGIDVTDSEHKSVRFSKLNWKPCNTAPKFLQNDKINERINLTSVSDLILSSELIA</sequence>
<dbReference type="InterPro" id="IPR005062">
    <property type="entry name" value="SAC3/GANP/THP3_conserved"/>
</dbReference>
<dbReference type="EMBL" id="JAPXFL010000001">
    <property type="protein sequence ID" value="KAK9511971.1"/>
    <property type="molecule type" value="Genomic_DNA"/>
</dbReference>
<dbReference type="PANTHER" id="PTHR12436:SF38">
    <property type="entry name" value="SAC3 DOMAIN-CONTAINING PROTEIN 1"/>
    <property type="match status" value="1"/>
</dbReference>
<feature type="domain" description="SAC3/GANP/THP3 conserved" evidence="1">
    <location>
        <begin position="14"/>
        <end position="287"/>
    </location>
</feature>
<dbReference type="GO" id="GO:0051298">
    <property type="term" value="P:centrosome duplication"/>
    <property type="evidence" value="ECO:0007669"/>
    <property type="project" value="TreeGrafter"/>
</dbReference>
<accession>A0AAW1DLU3</accession>
<dbReference type="Pfam" id="PF03399">
    <property type="entry name" value="SAC3_GANP"/>
    <property type="match status" value="1"/>
</dbReference>
<gene>
    <name evidence="2" type="ORF">O3M35_000522</name>
</gene>
<dbReference type="GO" id="GO:0005813">
    <property type="term" value="C:centrosome"/>
    <property type="evidence" value="ECO:0007669"/>
    <property type="project" value="TreeGrafter"/>
</dbReference>
<comment type="caution">
    <text evidence="2">The sequence shown here is derived from an EMBL/GenBank/DDBJ whole genome shotgun (WGS) entry which is preliminary data.</text>
</comment>
<evidence type="ECO:0000259" key="1">
    <source>
        <dbReference type="Pfam" id="PF03399"/>
    </source>
</evidence>
<evidence type="ECO:0000313" key="3">
    <source>
        <dbReference type="Proteomes" id="UP001461498"/>
    </source>
</evidence>
<dbReference type="Proteomes" id="UP001461498">
    <property type="component" value="Unassembled WGS sequence"/>
</dbReference>
<reference evidence="2 3" key="1">
    <citation type="submission" date="2022-12" db="EMBL/GenBank/DDBJ databases">
        <title>Chromosome-level genome assembly of true bugs.</title>
        <authorList>
            <person name="Ma L."/>
            <person name="Li H."/>
        </authorList>
    </citation>
    <scope>NUCLEOTIDE SEQUENCE [LARGE SCALE GENOMIC DNA]</scope>
    <source>
        <strain evidence="2">Lab_2022b</strain>
    </source>
</reference>
<proteinExistence type="predicted"/>
<name>A0AAW1DLU3_9HEMI</name>
<dbReference type="AlphaFoldDB" id="A0AAW1DLU3"/>
<organism evidence="2 3">
    <name type="scientific">Rhynocoris fuscipes</name>
    <dbReference type="NCBI Taxonomy" id="488301"/>
    <lineage>
        <taxon>Eukaryota</taxon>
        <taxon>Metazoa</taxon>
        <taxon>Ecdysozoa</taxon>
        <taxon>Arthropoda</taxon>
        <taxon>Hexapoda</taxon>
        <taxon>Insecta</taxon>
        <taxon>Pterygota</taxon>
        <taxon>Neoptera</taxon>
        <taxon>Paraneoptera</taxon>
        <taxon>Hemiptera</taxon>
        <taxon>Heteroptera</taxon>
        <taxon>Panheteroptera</taxon>
        <taxon>Cimicomorpha</taxon>
        <taxon>Reduviidae</taxon>
        <taxon>Harpactorinae</taxon>
        <taxon>Harpactorini</taxon>
        <taxon>Rhynocoris</taxon>
    </lineage>
</organism>
<dbReference type="GO" id="GO:0005819">
    <property type="term" value="C:spindle"/>
    <property type="evidence" value="ECO:0007669"/>
    <property type="project" value="TreeGrafter"/>
</dbReference>
<dbReference type="GO" id="GO:0051225">
    <property type="term" value="P:spindle assembly"/>
    <property type="evidence" value="ECO:0007669"/>
    <property type="project" value="TreeGrafter"/>
</dbReference>
<dbReference type="Gene3D" id="1.25.40.990">
    <property type="match status" value="1"/>
</dbReference>
<evidence type="ECO:0000313" key="2">
    <source>
        <dbReference type="EMBL" id="KAK9511971.1"/>
    </source>
</evidence>
<dbReference type="GO" id="GO:0005634">
    <property type="term" value="C:nucleus"/>
    <property type="evidence" value="ECO:0007669"/>
    <property type="project" value="TreeGrafter"/>
</dbReference>
<dbReference type="InterPro" id="IPR045107">
    <property type="entry name" value="SAC3/GANP/THP3"/>
</dbReference>
<dbReference type="PANTHER" id="PTHR12436">
    <property type="entry name" value="80 KDA MCM3-ASSOCIATED PROTEIN"/>
    <property type="match status" value="1"/>
</dbReference>